<gene>
    <name evidence="1" type="ORF">EVAR_95829_1</name>
</gene>
<evidence type="ECO:0000313" key="2">
    <source>
        <dbReference type="Proteomes" id="UP000299102"/>
    </source>
</evidence>
<dbReference type="EMBL" id="BGZK01000365">
    <property type="protein sequence ID" value="GBP39378.1"/>
    <property type="molecule type" value="Genomic_DNA"/>
</dbReference>
<evidence type="ECO:0000313" key="1">
    <source>
        <dbReference type="EMBL" id="GBP39378.1"/>
    </source>
</evidence>
<reference evidence="1 2" key="1">
    <citation type="journal article" date="2019" name="Commun. Biol.">
        <title>The bagworm genome reveals a unique fibroin gene that provides high tensile strength.</title>
        <authorList>
            <person name="Kono N."/>
            <person name="Nakamura H."/>
            <person name="Ohtoshi R."/>
            <person name="Tomita M."/>
            <person name="Numata K."/>
            <person name="Arakawa K."/>
        </authorList>
    </citation>
    <scope>NUCLEOTIDE SEQUENCE [LARGE SCALE GENOMIC DNA]</scope>
</reference>
<comment type="caution">
    <text evidence="1">The sequence shown here is derived from an EMBL/GenBank/DDBJ whole genome shotgun (WGS) entry which is preliminary data.</text>
</comment>
<keyword evidence="2" id="KW-1185">Reference proteome</keyword>
<name>A0A4C1VJU5_EUMVA</name>
<organism evidence="1 2">
    <name type="scientific">Eumeta variegata</name>
    <name type="common">Bagworm moth</name>
    <name type="synonym">Eumeta japonica</name>
    <dbReference type="NCBI Taxonomy" id="151549"/>
    <lineage>
        <taxon>Eukaryota</taxon>
        <taxon>Metazoa</taxon>
        <taxon>Ecdysozoa</taxon>
        <taxon>Arthropoda</taxon>
        <taxon>Hexapoda</taxon>
        <taxon>Insecta</taxon>
        <taxon>Pterygota</taxon>
        <taxon>Neoptera</taxon>
        <taxon>Endopterygota</taxon>
        <taxon>Lepidoptera</taxon>
        <taxon>Glossata</taxon>
        <taxon>Ditrysia</taxon>
        <taxon>Tineoidea</taxon>
        <taxon>Psychidae</taxon>
        <taxon>Oiketicinae</taxon>
        <taxon>Eumeta</taxon>
    </lineage>
</organism>
<protein>
    <submittedName>
        <fullName evidence="1">Uncharacterized protein</fullName>
    </submittedName>
</protein>
<dbReference type="AlphaFoldDB" id="A0A4C1VJU5"/>
<accession>A0A4C1VJU5</accession>
<sequence>MFVLQQTYVVPSFYYSAGRAHPFTVLHFVWRNFDLKPSTLARCGLRAPADGHRRCDNNIRHERLNLLFQALMECWKKRNTCSRLKIDDNLEEFLSSEAIAVAAPGHVHQTDALSLPLDERIKTNSVSNEETVHSTESYLLKLPVFSRRLRAKTSVSLCIIPLSQRRCSKDKVLLALKDRPDATRVVREKTMK</sequence>
<proteinExistence type="predicted"/>
<dbReference type="Proteomes" id="UP000299102">
    <property type="component" value="Unassembled WGS sequence"/>
</dbReference>